<dbReference type="AlphaFoldDB" id="A0AAV3P589"/>
<accession>A0AAV3P589</accession>
<protein>
    <submittedName>
        <fullName evidence="2">Uncharacterized protein</fullName>
    </submittedName>
</protein>
<evidence type="ECO:0000313" key="2">
    <source>
        <dbReference type="EMBL" id="GAA0146383.1"/>
    </source>
</evidence>
<reference evidence="2 3" key="1">
    <citation type="submission" date="2024-01" db="EMBL/GenBank/DDBJ databases">
        <title>The complete chloroplast genome sequence of Lithospermum erythrorhizon: insights into the phylogenetic relationship among Boraginaceae species and the maternal lineages of purple gromwells.</title>
        <authorList>
            <person name="Okada T."/>
            <person name="Watanabe K."/>
        </authorList>
    </citation>
    <scope>NUCLEOTIDE SEQUENCE [LARGE SCALE GENOMIC DNA]</scope>
</reference>
<feature type="compositionally biased region" description="Low complexity" evidence="1">
    <location>
        <begin position="191"/>
        <end position="205"/>
    </location>
</feature>
<gene>
    <name evidence="2" type="ORF">LIER_06356</name>
</gene>
<feature type="compositionally biased region" description="Polar residues" evidence="1">
    <location>
        <begin position="32"/>
        <end position="44"/>
    </location>
</feature>
<organism evidence="2 3">
    <name type="scientific">Lithospermum erythrorhizon</name>
    <name type="common">Purple gromwell</name>
    <name type="synonym">Lithospermum officinale var. erythrorhizon</name>
    <dbReference type="NCBI Taxonomy" id="34254"/>
    <lineage>
        <taxon>Eukaryota</taxon>
        <taxon>Viridiplantae</taxon>
        <taxon>Streptophyta</taxon>
        <taxon>Embryophyta</taxon>
        <taxon>Tracheophyta</taxon>
        <taxon>Spermatophyta</taxon>
        <taxon>Magnoliopsida</taxon>
        <taxon>eudicotyledons</taxon>
        <taxon>Gunneridae</taxon>
        <taxon>Pentapetalae</taxon>
        <taxon>asterids</taxon>
        <taxon>lamiids</taxon>
        <taxon>Boraginales</taxon>
        <taxon>Boraginaceae</taxon>
        <taxon>Boraginoideae</taxon>
        <taxon>Lithospermeae</taxon>
        <taxon>Lithospermum</taxon>
    </lineage>
</organism>
<feature type="region of interest" description="Disordered" evidence="1">
    <location>
        <begin position="167"/>
        <end position="205"/>
    </location>
</feature>
<evidence type="ECO:0000256" key="1">
    <source>
        <dbReference type="SAM" id="MobiDB-lite"/>
    </source>
</evidence>
<feature type="region of interest" description="Disordered" evidence="1">
    <location>
        <begin position="1"/>
        <end position="44"/>
    </location>
</feature>
<feature type="region of interest" description="Disordered" evidence="1">
    <location>
        <begin position="93"/>
        <end position="132"/>
    </location>
</feature>
<sequence>MDQLKGTTPPLEGRAPAMSSFVREETYKHTPSVRTKNETLSGQQCHHEALVSGTAAPARATDAERNYACGHEAPILYQVHEEDGVGGIHRGISIRATRRDPRASEAEKRVEKGRGKHPMEDTRRRSPDPKLQSALDMIRAPDNGYSWADLPRGSPFSCLHGHPRKKMEIEDKQMLQRPPRQKYPQTKRDMIQTTGIIETTTNTSK</sequence>
<dbReference type="Proteomes" id="UP001454036">
    <property type="component" value="Unassembled WGS sequence"/>
</dbReference>
<comment type="caution">
    <text evidence="2">The sequence shown here is derived from an EMBL/GenBank/DDBJ whole genome shotgun (WGS) entry which is preliminary data.</text>
</comment>
<evidence type="ECO:0000313" key="3">
    <source>
        <dbReference type="Proteomes" id="UP001454036"/>
    </source>
</evidence>
<dbReference type="EMBL" id="BAABME010000920">
    <property type="protein sequence ID" value="GAA0146383.1"/>
    <property type="molecule type" value="Genomic_DNA"/>
</dbReference>
<keyword evidence="3" id="KW-1185">Reference proteome</keyword>
<name>A0AAV3P589_LITER</name>
<proteinExistence type="predicted"/>
<feature type="compositionally biased region" description="Basic and acidic residues" evidence="1">
    <location>
        <begin position="97"/>
        <end position="128"/>
    </location>
</feature>